<dbReference type="InterPro" id="IPR050154">
    <property type="entry name" value="UbiB_kinase"/>
</dbReference>
<sequence length="385" mass="42392">MAAATALSLSSSSSSPYFLQLRRFPRPEKGSRLPRAALIEAKPVPALRGGASGGGSVNGEYAVQVVDAAAELSIRSRMDRAGDIQAEARAMTRAVNTSVYSPELVAARYGSRPIKVLQRTVEILTAVGSFAFKLFLDKRRGLLDQRKRMRAAELRRIFTRLGPTFVKIGQGLSTRPDICPPEFLEELSELQAFPKDAAYLNIAITNYVELEIVCGLGHATGEWAKYGNSQTPLGTEEIHVGDDEPSQFTDLGEDGSMPTEWSDMHIMDDSTATTKKPLPSSGIGSGSKRKSKTSAIDKDIHECIFLMADSVTEVANAIKNSTTSPKQIRNMYTELMFELTNIPCFSDKEVYTIYDNLSKNPTLIPSFLSKPKDSKARWMRKKLRN</sequence>
<dbReference type="PANTHER" id="PTHR10566">
    <property type="entry name" value="CHAPERONE-ACTIVITY OF BC1 COMPLEX CABC1 -RELATED"/>
    <property type="match status" value="1"/>
</dbReference>
<comment type="similarity">
    <text evidence="1">Belongs to the protein kinase superfamily. ADCK protein kinase family.</text>
</comment>
<evidence type="ECO:0000256" key="1">
    <source>
        <dbReference type="ARBA" id="ARBA00009670"/>
    </source>
</evidence>
<protein>
    <submittedName>
        <fullName evidence="3">Uncharacterized protein</fullName>
    </submittedName>
</protein>
<keyword evidence="4" id="KW-1185">Reference proteome</keyword>
<reference evidence="3 4" key="1">
    <citation type="journal article" date="2024" name="Plant Biotechnol. J.">
        <title>Dendrobium thyrsiflorum genome and its molecular insights into genes involved in important horticultural traits.</title>
        <authorList>
            <person name="Chen B."/>
            <person name="Wang J.Y."/>
            <person name="Zheng P.J."/>
            <person name="Li K.L."/>
            <person name="Liang Y.M."/>
            <person name="Chen X.F."/>
            <person name="Zhang C."/>
            <person name="Zhao X."/>
            <person name="He X."/>
            <person name="Zhang G.Q."/>
            <person name="Liu Z.J."/>
            <person name="Xu Q."/>
        </authorList>
    </citation>
    <scope>NUCLEOTIDE SEQUENCE [LARGE SCALE GENOMIC DNA]</scope>
    <source>
        <strain evidence="3">GZMU011</strain>
    </source>
</reference>
<name>A0ABD0V4J1_DENTH</name>
<dbReference type="AlphaFoldDB" id="A0ABD0V4J1"/>
<evidence type="ECO:0000313" key="3">
    <source>
        <dbReference type="EMBL" id="KAL0920119.1"/>
    </source>
</evidence>
<dbReference type="EMBL" id="JANQDX010000008">
    <property type="protein sequence ID" value="KAL0920119.1"/>
    <property type="molecule type" value="Genomic_DNA"/>
</dbReference>
<comment type="caution">
    <text evidence="3">The sequence shown here is derived from an EMBL/GenBank/DDBJ whole genome shotgun (WGS) entry which is preliminary data.</text>
</comment>
<feature type="region of interest" description="Disordered" evidence="2">
    <location>
        <begin position="271"/>
        <end position="291"/>
    </location>
</feature>
<organism evidence="3 4">
    <name type="scientific">Dendrobium thyrsiflorum</name>
    <name type="common">Pinecone-like raceme dendrobium</name>
    <name type="synonym">Orchid</name>
    <dbReference type="NCBI Taxonomy" id="117978"/>
    <lineage>
        <taxon>Eukaryota</taxon>
        <taxon>Viridiplantae</taxon>
        <taxon>Streptophyta</taxon>
        <taxon>Embryophyta</taxon>
        <taxon>Tracheophyta</taxon>
        <taxon>Spermatophyta</taxon>
        <taxon>Magnoliopsida</taxon>
        <taxon>Liliopsida</taxon>
        <taxon>Asparagales</taxon>
        <taxon>Orchidaceae</taxon>
        <taxon>Epidendroideae</taxon>
        <taxon>Malaxideae</taxon>
        <taxon>Dendrobiinae</taxon>
        <taxon>Dendrobium</taxon>
    </lineage>
</organism>
<dbReference type="Proteomes" id="UP001552299">
    <property type="component" value="Unassembled WGS sequence"/>
</dbReference>
<evidence type="ECO:0000313" key="4">
    <source>
        <dbReference type="Proteomes" id="UP001552299"/>
    </source>
</evidence>
<dbReference type="PANTHER" id="PTHR10566:SF120">
    <property type="entry name" value="PROTEIN ACTIVITY OF BC1 COMPLEX KINASE 3, CHLOROPLASTIC"/>
    <property type="match status" value="1"/>
</dbReference>
<proteinExistence type="inferred from homology"/>
<gene>
    <name evidence="3" type="ORF">M5K25_009230</name>
</gene>
<evidence type="ECO:0000256" key="2">
    <source>
        <dbReference type="SAM" id="MobiDB-lite"/>
    </source>
</evidence>
<accession>A0ABD0V4J1</accession>